<name>A0A3B3BE06_ORYME</name>
<protein>
    <recommendedName>
        <fullName evidence="4">UMOD/GP2/OIT3-like D8C domain-containing protein</fullName>
    </recommendedName>
</protein>
<accession>A0A3B3BE06</accession>
<feature type="chain" id="PRO_5017385579" description="UMOD/GP2/OIT3-like D8C domain-containing protein" evidence="3">
    <location>
        <begin position="28"/>
        <end position="190"/>
    </location>
</feature>
<dbReference type="PaxDb" id="30732-ENSOMEP00000003841"/>
<organism evidence="5 6">
    <name type="scientific">Oryzias melastigma</name>
    <name type="common">Marine medaka</name>
    <dbReference type="NCBI Taxonomy" id="30732"/>
    <lineage>
        <taxon>Eukaryota</taxon>
        <taxon>Metazoa</taxon>
        <taxon>Chordata</taxon>
        <taxon>Craniata</taxon>
        <taxon>Vertebrata</taxon>
        <taxon>Euteleostomi</taxon>
        <taxon>Actinopterygii</taxon>
        <taxon>Neopterygii</taxon>
        <taxon>Teleostei</taxon>
        <taxon>Neoteleostei</taxon>
        <taxon>Acanthomorphata</taxon>
        <taxon>Ovalentaria</taxon>
        <taxon>Atherinomorphae</taxon>
        <taxon>Beloniformes</taxon>
        <taxon>Adrianichthyidae</taxon>
        <taxon>Oryziinae</taxon>
        <taxon>Oryzias</taxon>
    </lineage>
</organism>
<evidence type="ECO:0000256" key="1">
    <source>
        <dbReference type="ARBA" id="ARBA00022729"/>
    </source>
</evidence>
<dbReference type="STRING" id="30732.ENSOMEP00000003841"/>
<keyword evidence="6" id="KW-1185">Reference proteome</keyword>
<evidence type="ECO:0000313" key="6">
    <source>
        <dbReference type="Proteomes" id="UP000261560"/>
    </source>
</evidence>
<evidence type="ECO:0000259" key="4">
    <source>
        <dbReference type="Pfam" id="PF23283"/>
    </source>
</evidence>
<evidence type="ECO:0000256" key="2">
    <source>
        <dbReference type="ARBA" id="ARBA00023157"/>
    </source>
</evidence>
<proteinExistence type="predicted"/>
<keyword evidence="2" id="KW-1015">Disulfide bond</keyword>
<feature type="signal peptide" evidence="3">
    <location>
        <begin position="1"/>
        <end position="27"/>
    </location>
</feature>
<dbReference type="Pfam" id="PF23283">
    <property type="entry name" value="D8C_UMOD"/>
    <property type="match status" value="1"/>
</dbReference>
<keyword evidence="1 3" id="KW-0732">Signal</keyword>
<sequence length="190" mass="21892">MYPFIECLNYMLILKSCLLFFSSYQDCVIINGMAQCGEACEHYTELNDDGLSEYNINGNSYCKYYSAEGWYRMFVGQTSAQIPETCVQDSRCDGYTHLQMSEPHPTQYNQTVTRSLCYSYGSNCCFYTSHTIKVKLCFGDFYVYKLQTLPGCNIAYCAGNDLSSCSLVFCLYEYYFNINVLLLPRKENNN</sequence>
<evidence type="ECO:0000313" key="5">
    <source>
        <dbReference type="Ensembl" id="ENSOMEP00000003841.1"/>
    </source>
</evidence>
<dbReference type="Proteomes" id="UP000261560">
    <property type="component" value="Unplaced"/>
</dbReference>
<reference evidence="5" key="1">
    <citation type="submission" date="2025-08" db="UniProtKB">
        <authorList>
            <consortium name="Ensembl"/>
        </authorList>
    </citation>
    <scope>IDENTIFICATION</scope>
</reference>
<reference evidence="5" key="2">
    <citation type="submission" date="2025-09" db="UniProtKB">
        <authorList>
            <consortium name="Ensembl"/>
        </authorList>
    </citation>
    <scope>IDENTIFICATION</scope>
</reference>
<dbReference type="PANTHER" id="PTHR36191">
    <property type="entry name" value="ENDO/EXONUCLEASE/PHOSPHATASE DOMAIN-CONTAINING PROTEIN-RELATED"/>
    <property type="match status" value="1"/>
</dbReference>
<dbReference type="OMA" id="NIAYCAG"/>
<dbReference type="AlphaFoldDB" id="A0A3B3BE06"/>
<dbReference type="InterPro" id="IPR057774">
    <property type="entry name" value="D8C_UMOD/GP2/OIT3-like"/>
</dbReference>
<feature type="domain" description="UMOD/GP2/OIT3-like D8C" evidence="4">
    <location>
        <begin position="71"/>
        <end position="158"/>
    </location>
</feature>
<dbReference type="PANTHER" id="PTHR36191:SF4">
    <property type="entry name" value="VWFD DOMAIN-CONTAINING PROTEIN"/>
    <property type="match status" value="1"/>
</dbReference>
<dbReference type="GeneTree" id="ENSGT00940000176947"/>
<dbReference type="Ensembl" id="ENSOMET00000010163.1">
    <property type="protein sequence ID" value="ENSOMEP00000003841.1"/>
    <property type="gene ID" value="ENSOMEG00000004761.1"/>
</dbReference>
<evidence type="ECO:0000256" key="3">
    <source>
        <dbReference type="SAM" id="SignalP"/>
    </source>
</evidence>